<feature type="region of interest" description="Disordered" evidence="1">
    <location>
        <begin position="269"/>
        <end position="403"/>
    </location>
</feature>
<feature type="compositionally biased region" description="Low complexity" evidence="1">
    <location>
        <begin position="157"/>
        <end position="170"/>
    </location>
</feature>
<sequence>MDELQALERQEALRRAEYEARHAEMLRRAELGTRHRLSFDSSPHYRMSKSATTSPTALGRTVPLDVGPSMEGRGYLGVSHERDWQTNHRDQEAEDLKKGKRRLSGPAWHMVSESGLIHGPHVGGAGSTLNQAYPPSSPWSHPYYPSHGRHHRGFVGPEDSPSPMSSDSESNQSHIPQSPPHLLRRTTQTFPFQAPDHSPPQSSLRTTTTSEFAYTPSTSPFLGPLRTLNIHSTNPSRAPSPVHLPPPHLTPTIKSDEPIVMVEDSYPHIRSHGSPGSPPISKVFQHGKKADPNCGPAYAHFSHAHNTPIGSERLPQPLATPQLSSGPSSEDSSPRSGGIVALPQSNPLGHSLVPQQHQFSGSAASSRAPSPQHWGPREGGSGCHRPIHSSPPNQHGHHHHHLARSVRAAFGMTPIHAPKSQAALRSRTPPPLRPPRNPSWHSLSSLASATINAPGPGHWPHGQISGGSGLYKRPHVFGFGENPKHDFHSPATVSMPGSRSNSPPITLPPLKILSLPGHHGSASSDQFDKAMDVQEDNDVQSDKMIGKTEVGRHQKVNTPEKVELPGFKEIEAAASQGVMNWEF</sequence>
<proteinExistence type="predicted"/>
<dbReference type="Proteomes" id="UP000242287">
    <property type="component" value="Unassembled WGS sequence"/>
</dbReference>
<name>A0A2A9NR11_9AGAR</name>
<evidence type="ECO:0000313" key="3">
    <source>
        <dbReference type="Proteomes" id="UP000242287"/>
    </source>
</evidence>
<feature type="region of interest" description="Disordered" evidence="1">
    <location>
        <begin position="448"/>
        <end position="467"/>
    </location>
</feature>
<organism evidence="2 3">
    <name type="scientific">Amanita thiersii Skay4041</name>
    <dbReference type="NCBI Taxonomy" id="703135"/>
    <lineage>
        <taxon>Eukaryota</taxon>
        <taxon>Fungi</taxon>
        <taxon>Dikarya</taxon>
        <taxon>Basidiomycota</taxon>
        <taxon>Agaricomycotina</taxon>
        <taxon>Agaricomycetes</taxon>
        <taxon>Agaricomycetidae</taxon>
        <taxon>Agaricales</taxon>
        <taxon>Pluteineae</taxon>
        <taxon>Amanitaceae</taxon>
        <taxon>Amanita</taxon>
    </lineage>
</organism>
<feature type="compositionally biased region" description="Low complexity" evidence="1">
    <location>
        <begin position="321"/>
        <end position="338"/>
    </location>
</feature>
<evidence type="ECO:0000256" key="1">
    <source>
        <dbReference type="SAM" id="MobiDB-lite"/>
    </source>
</evidence>
<accession>A0A2A9NR11</accession>
<protein>
    <submittedName>
        <fullName evidence="2">Uncharacterized protein</fullName>
    </submittedName>
</protein>
<feature type="region of interest" description="Disordered" evidence="1">
    <location>
        <begin position="140"/>
        <end position="182"/>
    </location>
</feature>
<feature type="region of interest" description="Disordered" evidence="1">
    <location>
        <begin position="419"/>
        <end position="442"/>
    </location>
</feature>
<feature type="compositionally biased region" description="Polar residues" evidence="1">
    <location>
        <begin position="343"/>
        <end position="359"/>
    </location>
</feature>
<dbReference type="OrthoDB" id="654211at2759"/>
<reference evidence="2 3" key="1">
    <citation type="submission" date="2014-02" db="EMBL/GenBank/DDBJ databases">
        <title>Transposable element dynamics among asymbiotic and ectomycorrhizal Amanita fungi.</title>
        <authorList>
            <consortium name="DOE Joint Genome Institute"/>
            <person name="Hess J."/>
            <person name="Skrede I."/>
            <person name="Wolfe B."/>
            <person name="LaButti K."/>
            <person name="Ohm R.A."/>
            <person name="Grigoriev I.V."/>
            <person name="Pringle A."/>
        </authorList>
    </citation>
    <scope>NUCLEOTIDE SEQUENCE [LARGE SCALE GENOMIC DNA]</scope>
    <source>
        <strain evidence="2 3">SKay4041</strain>
    </source>
</reference>
<keyword evidence="3" id="KW-1185">Reference proteome</keyword>
<feature type="compositionally biased region" description="Low complexity" evidence="1">
    <location>
        <begin position="360"/>
        <end position="371"/>
    </location>
</feature>
<feature type="compositionally biased region" description="Pro residues" evidence="1">
    <location>
        <begin position="428"/>
        <end position="437"/>
    </location>
</feature>
<dbReference type="AlphaFoldDB" id="A0A2A9NR11"/>
<gene>
    <name evidence="2" type="ORF">AMATHDRAFT_45667</name>
</gene>
<dbReference type="EMBL" id="KZ301974">
    <property type="protein sequence ID" value="PFH53405.1"/>
    <property type="molecule type" value="Genomic_DNA"/>
</dbReference>
<feature type="compositionally biased region" description="Basic and acidic residues" evidence="1">
    <location>
        <begin position="79"/>
        <end position="97"/>
    </location>
</feature>
<feature type="region of interest" description="Disordered" evidence="1">
    <location>
        <begin position="31"/>
        <end position="103"/>
    </location>
</feature>
<evidence type="ECO:0000313" key="2">
    <source>
        <dbReference type="EMBL" id="PFH53405.1"/>
    </source>
</evidence>